<dbReference type="InterPro" id="IPR011701">
    <property type="entry name" value="MFS"/>
</dbReference>
<feature type="transmembrane region" description="Helical" evidence="1">
    <location>
        <begin position="51"/>
        <end position="71"/>
    </location>
</feature>
<dbReference type="InterPro" id="IPR036259">
    <property type="entry name" value="MFS_trans_sf"/>
</dbReference>
<comment type="caution">
    <text evidence="2">The sequence shown here is derived from an EMBL/GenBank/DDBJ whole genome shotgun (WGS) entry which is preliminary data.</text>
</comment>
<keyword evidence="1" id="KW-0812">Transmembrane</keyword>
<evidence type="ECO:0000313" key="3">
    <source>
        <dbReference type="Proteomes" id="UP000754563"/>
    </source>
</evidence>
<feature type="transmembrane region" description="Helical" evidence="1">
    <location>
        <begin position="12"/>
        <end position="31"/>
    </location>
</feature>
<keyword evidence="1" id="KW-0472">Membrane</keyword>
<protein>
    <submittedName>
        <fullName evidence="2">MFS transporter</fullName>
    </submittedName>
</protein>
<sequence>MKSIFSELRFNRVIRILTFSDGFLWGGYYMIQAVVAVYLNQILGDNSLQLIALGFSTYMISRSLFQVPIALSLDRNKGFFDESFAVFFGSFLGSIALFGFTFVNSGATLVLVQALFGLGMACNIPAWRKIFARFVDKDHEAIEYGIYDMLNNIIIALLTALGGYVMTKYASFDLLFTLGAITTLIGGFIALLLLRETNSR</sequence>
<proteinExistence type="predicted"/>
<keyword evidence="1" id="KW-1133">Transmembrane helix</keyword>
<dbReference type="SUPFAM" id="SSF103473">
    <property type="entry name" value="MFS general substrate transporter"/>
    <property type="match status" value="1"/>
</dbReference>
<evidence type="ECO:0000313" key="2">
    <source>
        <dbReference type="EMBL" id="MCA9385189.1"/>
    </source>
</evidence>
<feature type="transmembrane region" description="Helical" evidence="1">
    <location>
        <begin position="149"/>
        <end position="166"/>
    </location>
</feature>
<reference evidence="2" key="1">
    <citation type="submission" date="2020-04" db="EMBL/GenBank/DDBJ databases">
        <authorList>
            <person name="Zhang T."/>
        </authorList>
    </citation>
    <scope>NUCLEOTIDE SEQUENCE</scope>
    <source>
        <strain evidence="2">HKST-UBA11</strain>
    </source>
</reference>
<organism evidence="2 3">
    <name type="scientific">Candidatus Dojkabacteria bacterium</name>
    <dbReference type="NCBI Taxonomy" id="2099670"/>
    <lineage>
        <taxon>Bacteria</taxon>
        <taxon>Candidatus Dojkabacteria</taxon>
    </lineage>
</organism>
<feature type="transmembrane region" description="Helical" evidence="1">
    <location>
        <begin position="109"/>
        <end position="128"/>
    </location>
</feature>
<dbReference type="Gene3D" id="1.20.1250.20">
    <property type="entry name" value="MFS general substrate transporter like domains"/>
    <property type="match status" value="1"/>
</dbReference>
<dbReference type="Proteomes" id="UP000754563">
    <property type="component" value="Unassembled WGS sequence"/>
</dbReference>
<name>A0A955L754_9BACT</name>
<dbReference type="Pfam" id="PF07690">
    <property type="entry name" value="MFS_1"/>
    <property type="match status" value="1"/>
</dbReference>
<feature type="transmembrane region" description="Helical" evidence="1">
    <location>
        <begin position="83"/>
        <end position="103"/>
    </location>
</feature>
<dbReference type="AlphaFoldDB" id="A0A955L754"/>
<accession>A0A955L754</accession>
<gene>
    <name evidence="2" type="ORF">KC717_00915</name>
</gene>
<reference evidence="2" key="2">
    <citation type="journal article" date="2021" name="Microbiome">
        <title>Successional dynamics and alternative stable states in a saline activated sludge microbial community over 9 years.</title>
        <authorList>
            <person name="Wang Y."/>
            <person name="Ye J."/>
            <person name="Ju F."/>
            <person name="Liu L."/>
            <person name="Boyd J.A."/>
            <person name="Deng Y."/>
            <person name="Parks D.H."/>
            <person name="Jiang X."/>
            <person name="Yin X."/>
            <person name="Woodcroft B.J."/>
            <person name="Tyson G.W."/>
            <person name="Hugenholtz P."/>
            <person name="Polz M.F."/>
            <person name="Zhang T."/>
        </authorList>
    </citation>
    <scope>NUCLEOTIDE SEQUENCE</scope>
    <source>
        <strain evidence="2">HKST-UBA11</strain>
    </source>
</reference>
<feature type="transmembrane region" description="Helical" evidence="1">
    <location>
        <begin position="172"/>
        <end position="194"/>
    </location>
</feature>
<dbReference type="GO" id="GO:0022857">
    <property type="term" value="F:transmembrane transporter activity"/>
    <property type="evidence" value="ECO:0007669"/>
    <property type="project" value="InterPro"/>
</dbReference>
<dbReference type="EMBL" id="JAGQLH010000007">
    <property type="protein sequence ID" value="MCA9385189.1"/>
    <property type="molecule type" value="Genomic_DNA"/>
</dbReference>
<evidence type="ECO:0000256" key="1">
    <source>
        <dbReference type="SAM" id="Phobius"/>
    </source>
</evidence>